<dbReference type="Pfam" id="PF13432">
    <property type="entry name" value="TPR_16"/>
    <property type="match status" value="1"/>
</dbReference>
<evidence type="ECO:0000259" key="4">
    <source>
        <dbReference type="Pfam" id="PF00685"/>
    </source>
</evidence>
<dbReference type="STRING" id="1224947.SAMN05216480_101490"/>
<proteinExistence type="predicted"/>
<dbReference type="GO" id="GO:0008146">
    <property type="term" value="F:sulfotransferase activity"/>
    <property type="evidence" value="ECO:0007669"/>
    <property type="project" value="InterPro"/>
</dbReference>
<dbReference type="Pfam" id="PF01663">
    <property type="entry name" value="Phosphodiest"/>
    <property type="match status" value="1"/>
</dbReference>
<dbReference type="SUPFAM" id="SSF53649">
    <property type="entry name" value="Alkaline phosphatase-like"/>
    <property type="match status" value="1"/>
</dbReference>
<dbReference type="PANTHER" id="PTHR10151:SF120">
    <property type="entry name" value="BIS(5'-ADENOSYL)-TRIPHOSPHATASE"/>
    <property type="match status" value="1"/>
</dbReference>
<dbReference type="Gene3D" id="3.40.50.300">
    <property type="entry name" value="P-loop containing nucleotide triphosphate hydrolases"/>
    <property type="match status" value="1"/>
</dbReference>
<sequence>MKKKTLLIGWDAADWKIIGPMLAQNELPALKKLITKGVYGNMSTMNPPYSPMLWTSVATGKTPDKHGILGFIEVAPDRKGIRPVTTQNRKVRTIWNILHHEGYRSNLVGWWPSFPAEPINGHIVSDAFQKVTSDPRKIIPFKPETTHPEELLEAIKDLKVFPFEINDEHILTFAPKAAEIDQEKDKGLVSFSKILAENISVHAAATQLMRTTEWDFMAVYYDLIDHFCHAFMKFFPPKLNAVPQKQYDIYKDMIHGAYKFQDMMLARLMELAGDDTNIIIMSDHGYESGNKRILKMPKYQAAPSLEHRKFGIFVAAGPDIKQQEKVFGLSLIDITPTLLHLFDLPIGKDMDGKPALEIFKNPKTPTYIESWETVEGDFGEHTKSSEFSSLSDQETMQQLIDLGYVDKPDEKIETAILKTETDLKHNLARVFLGKKDYESAKEVLLELLKSPKEIDLIPFYLDLITIAIREGDFKKAEKYLKTIRVIDSKLELNTTVTEAKILIGVGKFLEAINLLSEAAKTKPNPEIFFQKARAHVKLQQFEFAKNDFETALEFEQDNARYHQAIAAVYIQLGDYEEAADHALTAIELIKYFPKAHYTLGEALEKMGDLANAKIAFETAAKLQPKTYHKAEKKIENIDEQIGEIKLEDKATFKHRENQITVVSGLPRSGTSMMMQLLSNGGLEALIDGEREADVSNPKGYFEYKPVMSMHQDNSWLSEAQNKSVKIVAPLLKFIDRQFRYKVIFMNRDIHEIVRSQQKMIGKDPDTLPLHLLQAFQKQLQTIDFWKNNEPGVEILFINYKDMMTNPKPEIDKICEFLGVELDKEAMLNSIDTSLYRNRMTP</sequence>
<protein>
    <submittedName>
        <fullName evidence="5">Tetratricopeptide repeat-containing protein</fullName>
    </submittedName>
</protein>
<dbReference type="SUPFAM" id="SSF52540">
    <property type="entry name" value="P-loop containing nucleoside triphosphate hydrolases"/>
    <property type="match status" value="1"/>
</dbReference>
<dbReference type="Pfam" id="PF00685">
    <property type="entry name" value="Sulfotransfer_1"/>
    <property type="match status" value="1"/>
</dbReference>
<feature type="repeat" description="TPR" evidence="3">
    <location>
        <begin position="593"/>
        <end position="626"/>
    </location>
</feature>
<keyword evidence="2 3" id="KW-0802">TPR repeat</keyword>
<dbReference type="PANTHER" id="PTHR10151">
    <property type="entry name" value="ECTONUCLEOTIDE PYROPHOSPHATASE/PHOSPHODIESTERASE"/>
    <property type="match status" value="1"/>
</dbReference>
<accession>A0A1I7F078</accession>
<dbReference type="RefSeq" id="WP_093022530.1">
    <property type="nucleotide sequence ID" value="NZ_FPBK01000001.1"/>
</dbReference>
<dbReference type="InterPro" id="IPR019734">
    <property type="entry name" value="TPR_rpt"/>
</dbReference>
<dbReference type="InterPro" id="IPR002591">
    <property type="entry name" value="Phosphodiest/P_Trfase"/>
</dbReference>
<gene>
    <name evidence="5" type="ORF">SAMN05216480_101490</name>
</gene>
<dbReference type="AlphaFoldDB" id="A0A1I7F078"/>
<keyword evidence="6" id="KW-1185">Reference proteome</keyword>
<dbReference type="Pfam" id="PF07719">
    <property type="entry name" value="TPR_2"/>
    <property type="match status" value="1"/>
</dbReference>
<evidence type="ECO:0000256" key="3">
    <source>
        <dbReference type="PROSITE-ProRule" id="PRU00339"/>
    </source>
</evidence>
<organism evidence="5 6">
    <name type="scientific">Pustulibacterium marinum</name>
    <dbReference type="NCBI Taxonomy" id="1224947"/>
    <lineage>
        <taxon>Bacteria</taxon>
        <taxon>Pseudomonadati</taxon>
        <taxon>Bacteroidota</taxon>
        <taxon>Flavobacteriia</taxon>
        <taxon>Flavobacteriales</taxon>
        <taxon>Flavobacteriaceae</taxon>
        <taxon>Pustulibacterium</taxon>
    </lineage>
</organism>
<dbReference type="GO" id="GO:0016787">
    <property type="term" value="F:hydrolase activity"/>
    <property type="evidence" value="ECO:0007669"/>
    <property type="project" value="UniProtKB-ARBA"/>
</dbReference>
<dbReference type="EMBL" id="FPBK01000001">
    <property type="protein sequence ID" value="SFU29549.1"/>
    <property type="molecule type" value="Genomic_DNA"/>
</dbReference>
<dbReference type="InterPro" id="IPR000863">
    <property type="entry name" value="Sulfotransferase_dom"/>
</dbReference>
<dbReference type="SUPFAM" id="SSF48452">
    <property type="entry name" value="TPR-like"/>
    <property type="match status" value="2"/>
</dbReference>
<dbReference type="InterPro" id="IPR011990">
    <property type="entry name" value="TPR-like_helical_dom_sf"/>
</dbReference>
<dbReference type="Proteomes" id="UP000199138">
    <property type="component" value="Unassembled WGS sequence"/>
</dbReference>
<evidence type="ECO:0000256" key="1">
    <source>
        <dbReference type="ARBA" id="ARBA00022737"/>
    </source>
</evidence>
<feature type="domain" description="Sulfotransferase" evidence="4">
    <location>
        <begin position="661"/>
        <end position="833"/>
    </location>
</feature>
<dbReference type="Gene3D" id="1.25.40.10">
    <property type="entry name" value="Tetratricopeptide repeat domain"/>
    <property type="match status" value="2"/>
</dbReference>
<evidence type="ECO:0000313" key="6">
    <source>
        <dbReference type="Proteomes" id="UP000199138"/>
    </source>
</evidence>
<evidence type="ECO:0000256" key="2">
    <source>
        <dbReference type="ARBA" id="ARBA00022803"/>
    </source>
</evidence>
<dbReference type="InterPro" id="IPR017850">
    <property type="entry name" value="Alkaline_phosphatase_core_sf"/>
</dbReference>
<dbReference type="SMART" id="SM00028">
    <property type="entry name" value="TPR"/>
    <property type="match status" value="5"/>
</dbReference>
<dbReference type="PROSITE" id="PS50005">
    <property type="entry name" value="TPR"/>
    <property type="match status" value="2"/>
</dbReference>
<dbReference type="Gene3D" id="3.40.720.10">
    <property type="entry name" value="Alkaline Phosphatase, subunit A"/>
    <property type="match status" value="1"/>
</dbReference>
<feature type="repeat" description="TPR" evidence="3">
    <location>
        <begin position="525"/>
        <end position="558"/>
    </location>
</feature>
<evidence type="ECO:0000313" key="5">
    <source>
        <dbReference type="EMBL" id="SFU29549.1"/>
    </source>
</evidence>
<reference evidence="5 6" key="1">
    <citation type="submission" date="2016-10" db="EMBL/GenBank/DDBJ databases">
        <authorList>
            <person name="de Groot N.N."/>
        </authorList>
    </citation>
    <scope>NUCLEOTIDE SEQUENCE [LARGE SCALE GENOMIC DNA]</scope>
    <source>
        <strain evidence="5 6">CGMCC 1.12333</strain>
    </source>
</reference>
<dbReference type="InterPro" id="IPR027417">
    <property type="entry name" value="P-loop_NTPase"/>
</dbReference>
<dbReference type="OrthoDB" id="9779418at2"/>
<dbReference type="InterPro" id="IPR013105">
    <property type="entry name" value="TPR_2"/>
</dbReference>
<name>A0A1I7F078_9FLAO</name>
<keyword evidence="1" id="KW-0677">Repeat</keyword>